<evidence type="ECO:0000313" key="2">
    <source>
        <dbReference type="Proteomes" id="UP000292958"/>
    </source>
</evidence>
<dbReference type="Proteomes" id="UP000292958">
    <property type="component" value="Unassembled WGS sequence"/>
</dbReference>
<organism evidence="1 2">
    <name type="scientific">Edaphobacter modestus</name>
    <dbReference type="NCBI Taxonomy" id="388466"/>
    <lineage>
        <taxon>Bacteria</taxon>
        <taxon>Pseudomonadati</taxon>
        <taxon>Acidobacteriota</taxon>
        <taxon>Terriglobia</taxon>
        <taxon>Terriglobales</taxon>
        <taxon>Acidobacteriaceae</taxon>
        <taxon>Edaphobacter</taxon>
    </lineage>
</organism>
<accession>A0A4Q7YSV0</accession>
<comment type="caution">
    <text evidence="1">The sequence shown here is derived from an EMBL/GenBank/DDBJ whole genome shotgun (WGS) entry which is preliminary data.</text>
</comment>
<keyword evidence="2" id="KW-1185">Reference proteome</keyword>
<dbReference type="AlphaFoldDB" id="A0A4Q7YSV0"/>
<protein>
    <submittedName>
        <fullName evidence="1">Uncharacterized protein</fullName>
    </submittedName>
</protein>
<evidence type="ECO:0000313" key="1">
    <source>
        <dbReference type="EMBL" id="RZU40334.1"/>
    </source>
</evidence>
<dbReference type="EMBL" id="SHKW01000001">
    <property type="protein sequence ID" value="RZU40334.1"/>
    <property type="molecule type" value="Genomic_DNA"/>
</dbReference>
<gene>
    <name evidence="1" type="ORF">BDD14_1783</name>
</gene>
<sequence length="59" mass="6924">MKNAMEQELDMIDESLCNLEARRTEIINQIEQNKMNGRSYTITTNRGFAETGMRARGWR</sequence>
<reference evidence="1 2" key="1">
    <citation type="submission" date="2019-02" db="EMBL/GenBank/DDBJ databases">
        <title>Genomic Encyclopedia of Archaeal and Bacterial Type Strains, Phase II (KMG-II): from individual species to whole genera.</title>
        <authorList>
            <person name="Goeker M."/>
        </authorList>
    </citation>
    <scope>NUCLEOTIDE SEQUENCE [LARGE SCALE GENOMIC DNA]</scope>
    <source>
        <strain evidence="1 2">DSM 18101</strain>
    </source>
</reference>
<name>A0A4Q7YSV0_9BACT</name>
<dbReference type="RefSeq" id="WP_130418416.1">
    <property type="nucleotide sequence ID" value="NZ_SHKW01000001.1"/>
</dbReference>
<proteinExistence type="predicted"/>